<keyword evidence="1" id="KW-0812">Transmembrane</keyword>
<dbReference type="Proteomes" id="UP000221165">
    <property type="component" value="Unassembled WGS sequence"/>
</dbReference>
<gene>
    <name evidence="2" type="ORF">CSUI_003906</name>
</gene>
<name>A0A2C6L326_9APIC</name>
<protein>
    <recommendedName>
        <fullName evidence="4">Transmembrane protein</fullName>
    </recommendedName>
</protein>
<comment type="caution">
    <text evidence="2">The sequence shown here is derived from an EMBL/GenBank/DDBJ whole genome shotgun (WGS) entry which is preliminary data.</text>
</comment>
<feature type="transmembrane region" description="Helical" evidence="1">
    <location>
        <begin position="58"/>
        <end position="79"/>
    </location>
</feature>
<accession>A0A2C6L326</accession>
<evidence type="ECO:0000256" key="1">
    <source>
        <dbReference type="SAM" id="Phobius"/>
    </source>
</evidence>
<keyword evidence="1" id="KW-1133">Transmembrane helix</keyword>
<dbReference type="RefSeq" id="XP_067923922.1">
    <property type="nucleotide sequence ID" value="XM_068064101.1"/>
</dbReference>
<dbReference type="GeneID" id="94427312"/>
<dbReference type="EMBL" id="MIGC01001759">
    <property type="protein sequence ID" value="PHJ22245.1"/>
    <property type="molecule type" value="Genomic_DNA"/>
</dbReference>
<dbReference type="AlphaFoldDB" id="A0A2C6L326"/>
<proteinExistence type="predicted"/>
<evidence type="ECO:0000313" key="3">
    <source>
        <dbReference type="Proteomes" id="UP000221165"/>
    </source>
</evidence>
<dbReference type="VEuPathDB" id="ToxoDB:CSUI_003906"/>
<evidence type="ECO:0008006" key="4">
    <source>
        <dbReference type="Google" id="ProtNLM"/>
    </source>
</evidence>
<reference evidence="2 3" key="1">
    <citation type="journal article" date="2017" name="Int. J. Parasitol.">
        <title>The genome of the protozoan parasite Cystoisospora suis and a reverse vaccinology approach to identify vaccine candidates.</title>
        <authorList>
            <person name="Palmieri N."/>
            <person name="Shrestha A."/>
            <person name="Ruttkowski B."/>
            <person name="Beck T."/>
            <person name="Vogl C."/>
            <person name="Tomley F."/>
            <person name="Blake D.P."/>
            <person name="Joachim A."/>
        </authorList>
    </citation>
    <scope>NUCLEOTIDE SEQUENCE [LARGE SCALE GENOMIC DNA]</scope>
    <source>
        <strain evidence="2 3">Wien I</strain>
    </source>
</reference>
<feature type="non-terminal residue" evidence="2">
    <location>
        <position position="1"/>
    </location>
</feature>
<sequence>ANTLLLFFFILLLLSFVCLRRILGFLFLNETVSFLSWLLYSCCYYLSPLLGKFSSSEIHHLALAVAVVVVVSPAAVGIARSLLLSYCQLPYLPHAARRQPRHQEKERPRRRKEKYFLLLACSTRWSSSVLLKSFLLL</sequence>
<evidence type="ECO:0000313" key="2">
    <source>
        <dbReference type="EMBL" id="PHJ22245.1"/>
    </source>
</evidence>
<keyword evidence="1" id="KW-0472">Membrane</keyword>
<keyword evidence="3" id="KW-1185">Reference proteome</keyword>
<organism evidence="2 3">
    <name type="scientific">Cystoisospora suis</name>
    <dbReference type="NCBI Taxonomy" id="483139"/>
    <lineage>
        <taxon>Eukaryota</taxon>
        <taxon>Sar</taxon>
        <taxon>Alveolata</taxon>
        <taxon>Apicomplexa</taxon>
        <taxon>Conoidasida</taxon>
        <taxon>Coccidia</taxon>
        <taxon>Eucoccidiorida</taxon>
        <taxon>Eimeriorina</taxon>
        <taxon>Sarcocystidae</taxon>
        <taxon>Cystoisospora</taxon>
    </lineage>
</organism>